<reference evidence="1 2" key="1">
    <citation type="submission" date="2016-06" db="EMBL/GenBank/DDBJ databases">
        <title>The Draft Genome Sequence and Annotation of the Desert Woodrat Neotoma lepida.</title>
        <authorList>
            <person name="Campbell M."/>
            <person name="Oakeson K.F."/>
            <person name="Yandell M."/>
            <person name="Halpert J.R."/>
            <person name="Dearing D."/>
        </authorList>
    </citation>
    <scope>NUCLEOTIDE SEQUENCE [LARGE SCALE GENOMIC DNA]</scope>
    <source>
        <strain evidence="1">417</strain>
        <tissue evidence="1">Liver</tissue>
    </source>
</reference>
<dbReference type="Proteomes" id="UP000092124">
    <property type="component" value="Unassembled WGS sequence"/>
</dbReference>
<keyword evidence="2" id="KW-1185">Reference proteome</keyword>
<evidence type="ECO:0000313" key="1">
    <source>
        <dbReference type="EMBL" id="OBS71426.1"/>
    </source>
</evidence>
<feature type="non-terminal residue" evidence="1">
    <location>
        <position position="1"/>
    </location>
</feature>
<dbReference type="STRING" id="56216.A0A1A6GZ51"/>
<accession>A0A1A6GZ51</accession>
<name>A0A1A6GZ51_NEOLE</name>
<proteinExistence type="predicted"/>
<dbReference type="AlphaFoldDB" id="A0A1A6GZ51"/>
<dbReference type="EMBL" id="LZPO01057484">
    <property type="protein sequence ID" value="OBS71426.1"/>
    <property type="molecule type" value="Genomic_DNA"/>
</dbReference>
<evidence type="ECO:0000313" key="2">
    <source>
        <dbReference type="Proteomes" id="UP000092124"/>
    </source>
</evidence>
<sequence length="79" mass="9266">NLLQADCNFIEELYRMSAQWKFLTCPGGMGFPIKCNLEILFKGENKLKTEISSSNKEERWKNDYAIVNRKLMNTRSVEM</sequence>
<gene>
    <name evidence="1" type="ORF">A6R68_00003</name>
</gene>
<dbReference type="OrthoDB" id="2019572at2759"/>
<organism evidence="1 2">
    <name type="scientific">Neotoma lepida</name>
    <name type="common">Desert woodrat</name>
    <dbReference type="NCBI Taxonomy" id="56216"/>
    <lineage>
        <taxon>Eukaryota</taxon>
        <taxon>Metazoa</taxon>
        <taxon>Chordata</taxon>
        <taxon>Craniata</taxon>
        <taxon>Vertebrata</taxon>
        <taxon>Euteleostomi</taxon>
        <taxon>Mammalia</taxon>
        <taxon>Eutheria</taxon>
        <taxon>Euarchontoglires</taxon>
        <taxon>Glires</taxon>
        <taxon>Rodentia</taxon>
        <taxon>Myomorpha</taxon>
        <taxon>Muroidea</taxon>
        <taxon>Cricetidae</taxon>
        <taxon>Neotominae</taxon>
        <taxon>Neotoma</taxon>
    </lineage>
</organism>
<comment type="caution">
    <text evidence="1">The sequence shown here is derived from an EMBL/GenBank/DDBJ whole genome shotgun (WGS) entry which is preliminary data.</text>
</comment>
<protein>
    <submittedName>
        <fullName evidence="1">Uncharacterized protein</fullName>
    </submittedName>
</protein>